<keyword evidence="3" id="KW-1185">Reference proteome</keyword>
<evidence type="ECO:0000256" key="1">
    <source>
        <dbReference type="SAM" id="MobiDB-lite"/>
    </source>
</evidence>
<dbReference type="EMBL" id="AGUE01000049">
    <property type="protein sequence ID" value="EHL01574.1"/>
    <property type="molecule type" value="Genomic_DNA"/>
</dbReference>
<dbReference type="HOGENOM" id="CLU_3320161_0_0_1"/>
<accession>H0EIU3</accession>
<name>H0EIU3_GLAL7</name>
<feature type="region of interest" description="Disordered" evidence="1">
    <location>
        <begin position="16"/>
        <end position="39"/>
    </location>
</feature>
<sequence>MLTELQISGKHHVNRVKPSAMELPDPVTAWSDRNNHESI</sequence>
<dbReference type="AlphaFoldDB" id="H0EIU3"/>
<proteinExistence type="predicted"/>
<gene>
    <name evidence="2" type="ORF">M7I_2459</name>
</gene>
<dbReference type="InParanoid" id="H0EIU3"/>
<comment type="caution">
    <text evidence="2">The sequence shown here is derived from an EMBL/GenBank/DDBJ whole genome shotgun (WGS) entry which is preliminary data.</text>
</comment>
<protein>
    <submittedName>
        <fullName evidence="2">Uncharacterized protein</fullName>
    </submittedName>
</protein>
<evidence type="ECO:0000313" key="2">
    <source>
        <dbReference type="EMBL" id="EHL01574.1"/>
    </source>
</evidence>
<organism evidence="2 3">
    <name type="scientific">Glarea lozoyensis (strain ATCC 74030 / MF5533)</name>
    <dbReference type="NCBI Taxonomy" id="1104152"/>
    <lineage>
        <taxon>Eukaryota</taxon>
        <taxon>Fungi</taxon>
        <taxon>Dikarya</taxon>
        <taxon>Ascomycota</taxon>
        <taxon>Pezizomycotina</taxon>
        <taxon>Leotiomycetes</taxon>
        <taxon>Helotiales</taxon>
        <taxon>Helotiaceae</taxon>
        <taxon>Glarea</taxon>
    </lineage>
</organism>
<reference evidence="2 3" key="1">
    <citation type="journal article" date="2012" name="Eukaryot. Cell">
        <title>Genome sequence of the fungus Glarea lozoyensis: the first genome sequence of a species from the Helotiaceae family.</title>
        <authorList>
            <person name="Youssar L."/>
            <person name="Gruening B.A."/>
            <person name="Erxleben A."/>
            <person name="Guenther S."/>
            <person name="Huettel W."/>
        </authorList>
    </citation>
    <scope>NUCLEOTIDE SEQUENCE [LARGE SCALE GENOMIC DNA]</scope>
    <source>
        <strain evidence="3">ATCC 74030 / MF5533</strain>
    </source>
</reference>
<evidence type="ECO:0000313" key="3">
    <source>
        <dbReference type="Proteomes" id="UP000005446"/>
    </source>
</evidence>
<dbReference type="Proteomes" id="UP000005446">
    <property type="component" value="Unassembled WGS sequence"/>
</dbReference>